<evidence type="ECO:0000256" key="5">
    <source>
        <dbReference type="SAM" id="MobiDB-lite"/>
    </source>
</evidence>
<evidence type="ECO:0000259" key="6">
    <source>
        <dbReference type="PROSITE" id="PS50089"/>
    </source>
</evidence>
<feature type="compositionally biased region" description="Basic and acidic residues" evidence="5">
    <location>
        <begin position="1"/>
        <end position="16"/>
    </location>
</feature>
<dbReference type="EMBL" id="HG937692">
    <property type="protein sequence ID" value="CDP36576.1"/>
    <property type="molecule type" value="Genomic_DNA"/>
</dbReference>
<dbReference type="GO" id="GO:0061630">
    <property type="term" value="F:ubiquitin protein ligase activity"/>
    <property type="evidence" value="ECO:0007669"/>
    <property type="project" value="TreeGrafter"/>
</dbReference>
<feature type="domain" description="RING-type" evidence="6">
    <location>
        <begin position="108"/>
        <end position="153"/>
    </location>
</feature>
<reference evidence="7" key="1">
    <citation type="submission" date="2014-02" db="EMBL/GenBank/DDBJ databases">
        <authorList>
            <person name="Genoscope - CEA"/>
        </authorList>
    </citation>
    <scope>NUCLEOTIDE SEQUENCE</scope>
    <source>
        <strain evidence="7">LS3</strain>
    </source>
</reference>
<reference evidence="7" key="2">
    <citation type="submission" date="2014-06" db="EMBL/GenBank/DDBJ databases">
        <title>The complete genome of Blastobotrys (Arxula) adeninivorans LS3 - a yeast of biotechnological interest.</title>
        <authorList>
            <person name="Kunze G."/>
            <person name="Gaillardin C."/>
            <person name="Czernicka M."/>
            <person name="Durrens P."/>
            <person name="Martin T."/>
            <person name="Boer E."/>
            <person name="Gabaldon T."/>
            <person name="Cruz J."/>
            <person name="Talla E."/>
            <person name="Marck C."/>
            <person name="Goffeau A."/>
            <person name="Barbe V."/>
            <person name="Baret P."/>
            <person name="Baronian K."/>
            <person name="Beier S."/>
            <person name="Bleykasten C."/>
            <person name="Bode R."/>
            <person name="Casaregola S."/>
            <person name="Despons L."/>
            <person name="Fairhead C."/>
            <person name="Giersberg M."/>
            <person name="Gierski P."/>
            <person name="Hahnel U."/>
            <person name="Hartmann A."/>
            <person name="Jankowska D."/>
            <person name="Jubin C."/>
            <person name="Jung P."/>
            <person name="Lafontaine I."/>
            <person name="Leh-Louis V."/>
            <person name="Lemaire M."/>
            <person name="Marcet-Houben M."/>
            <person name="Mascher M."/>
            <person name="Morel G."/>
            <person name="Richard G.-F."/>
            <person name="Riechen J."/>
            <person name="Sacerdot C."/>
            <person name="Sarkar A."/>
            <person name="Savel G."/>
            <person name="Schacherer J."/>
            <person name="Sherman D."/>
            <person name="Straub M.-L."/>
            <person name="Stein N."/>
            <person name="Thierry A."/>
            <person name="Trautwein-Schult A."/>
            <person name="Westhof E."/>
            <person name="Worch S."/>
            <person name="Dujon B."/>
            <person name="Souciet J.-L."/>
            <person name="Wincker P."/>
            <person name="Scholz U."/>
            <person name="Neuveglise N."/>
        </authorList>
    </citation>
    <scope>NUCLEOTIDE SEQUENCE</scope>
    <source>
        <strain evidence="7">LS3</strain>
    </source>
</reference>
<keyword evidence="1" id="KW-0479">Metal-binding</keyword>
<dbReference type="GO" id="GO:0005634">
    <property type="term" value="C:nucleus"/>
    <property type="evidence" value="ECO:0007669"/>
    <property type="project" value="TreeGrafter"/>
</dbReference>
<dbReference type="InterPro" id="IPR013083">
    <property type="entry name" value="Znf_RING/FYVE/PHD"/>
</dbReference>
<gene>
    <name evidence="7" type="ORF">GNLVRS02_ARAD1B16192g</name>
</gene>
<organism evidence="7">
    <name type="scientific">Blastobotrys adeninivorans</name>
    <name type="common">Yeast</name>
    <name type="synonym">Arxula adeninivorans</name>
    <dbReference type="NCBI Taxonomy" id="409370"/>
    <lineage>
        <taxon>Eukaryota</taxon>
        <taxon>Fungi</taxon>
        <taxon>Dikarya</taxon>
        <taxon>Ascomycota</taxon>
        <taxon>Saccharomycotina</taxon>
        <taxon>Dipodascomycetes</taxon>
        <taxon>Dipodascales</taxon>
        <taxon>Trichomonascaceae</taxon>
        <taxon>Blastobotrys</taxon>
    </lineage>
</organism>
<evidence type="ECO:0000313" key="7">
    <source>
        <dbReference type="EMBL" id="CDP36576.1"/>
    </source>
</evidence>
<dbReference type="PROSITE" id="PS50089">
    <property type="entry name" value="ZF_RING_2"/>
    <property type="match status" value="1"/>
</dbReference>
<name>A0A060TBJ4_BLAAD</name>
<dbReference type="Gene3D" id="3.30.40.10">
    <property type="entry name" value="Zinc/RING finger domain, C3HC4 (zinc finger)"/>
    <property type="match status" value="1"/>
</dbReference>
<dbReference type="GO" id="GO:0006511">
    <property type="term" value="P:ubiquitin-dependent protein catabolic process"/>
    <property type="evidence" value="ECO:0007669"/>
    <property type="project" value="TreeGrafter"/>
</dbReference>
<dbReference type="PANTHER" id="PTHR45931:SF3">
    <property type="entry name" value="RING ZINC FINGER-CONTAINING PROTEIN"/>
    <property type="match status" value="1"/>
</dbReference>
<dbReference type="GO" id="GO:0008270">
    <property type="term" value="F:zinc ion binding"/>
    <property type="evidence" value="ECO:0007669"/>
    <property type="project" value="UniProtKB-KW"/>
</dbReference>
<dbReference type="PhylomeDB" id="A0A060TBJ4"/>
<dbReference type="Pfam" id="PF13639">
    <property type="entry name" value="zf-RING_2"/>
    <property type="match status" value="1"/>
</dbReference>
<protein>
    <submittedName>
        <fullName evidence="7">ARAD1B16192p</fullName>
    </submittedName>
</protein>
<keyword evidence="2 4" id="KW-0863">Zinc-finger</keyword>
<proteinExistence type="predicted"/>
<dbReference type="AlphaFoldDB" id="A0A060TBJ4"/>
<dbReference type="SUPFAM" id="SSF57850">
    <property type="entry name" value="RING/U-box"/>
    <property type="match status" value="1"/>
</dbReference>
<dbReference type="InterPro" id="IPR001841">
    <property type="entry name" value="Znf_RING"/>
</dbReference>
<evidence type="ECO:0000256" key="4">
    <source>
        <dbReference type="PROSITE-ProRule" id="PRU00175"/>
    </source>
</evidence>
<accession>A0A060TBJ4</accession>
<dbReference type="InterPro" id="IPR051834">
    <property type="entry name" value="RING_finger_E3_ligase"/>
</dbReference>
<feature type="region of interest" description="Disordered" evidence="5">
    <location>
        <begin position="1"/>
        <end position="23"/>
    </location>
</feature>
<evidence type="ECO:0000256" key="1">
    <source>
        <dbReference type="ARBA" id="ARBA00022723"/>
    </source>
</evidence>
<dbReference type="PANTHER" id="PTHR45931">
    <property type="entry name" value="SI:CH211-59O9.10"/>
    <property type="match status" value="1"/>
</dbReference>
<sequence length="175" mass="19770">MATYEEEHNLKEDLSAPRRQNQSRHVLSEHLTGFFSLDSDSRPPESTDFRVLASALNETNSQSPLVQQLVSQLLQEADDPSAQKGVPQGFLDSLDRVPKGSLKDGDSCSICTVRYLDDQYPLVVRLPCNRLHHFDLECIAPWLKLHSTCPLCRKDLLAKPEVLEDSEEEFDDTFG</sequence>
<keyword evidence="3" id="KW-0862">Zinc</keyword>
<evidence type="ECO:0000256" key="3">
    <source>
        <dbReference type="ARBA" id="ARBA00022833"/>
    </source>
</evidence>
<evidence type="ECO:0000256" key="2">
    <source>
        <dbReference type="ARBA" id="ARBA00022771"/>
    </source>
</evidence>